<evidence type="ECO:0000313" key="2">
    <source>
        <dbReference type="EMBL" id="OWZ12035.1"/>
    </source>
</evidence>
<reference evidence="3" key="1">
    <citation type="submission" date="2017-03" db="EMBL/GenBank/DDBJ databases">
        <title>Phytopthora megakarya and P. palmivora, two closely related causual agents of cacao black pod achieved similar genome size and gene model numbers by different mechanisms.</title>
        <authorList>
            <person name="Ali S."/>
            <person name="Shao J."/>
            <person name="Larry D.J."/>
            <person name="Kronmiller B."/>
            <person name="Shen D."/>
            <person name="Strem M.D."/>
            <person name="Melnick R.L."/>
            <person name="Guiltinan M.J."/>
            <person name="Tyler B.M."/>
            <person name="Meinhardt L.W."/>
            <person name="Bailey B.A."/>
        </authorList>
    </citation>
    <scope>NUCLEOTIDE SEQUENCE [LARGE SCALE GENOMIC DNA]</scope>
    <source>
        <strain evidence="3">zdho120</strain>
    </source>
</reference>
<gene>
    <name evidence="2" type="ORF">PHMEG_00014863</name>
</gene>
<proteinExistence type="predicted"/>
<feature type="region of interest" description="Disordered" evidence="1">
    <location>
        <begin position="20"/>
        <end position="115"/>
    </location>
</feature>
<dbReference type="Proteomes" id="UP000198211">
    <property type="component" value="Unassembled WGS sequence"/>
</dbReference>
<evidence type="ECO:0008006" key="4">
    <source>
        <dbReference type="Google" id="ProtNLM"/>
    </source>
</evidence>
<dbReference type="AlphaFoldDB" id="A0A225W382"/>
<organism evidence="2 3">
    <name type="scientific">Phytophthora megakarya</name>
    <dbReference type="NCBI Taxonomy" id="4795"/>
    <lineage>
        <taxon>Eukaryota</taxon>
        <taxon>Sar</taxon>
        <taxon>Stramenopiles</taxon>
        <taxon>Oomycota</taxon>
        <taxon>Peronosporomycetes</taxon>
        <taxon>Peronosporales</taxon>
        <taxon>Peronosporaceae</taxon>
        <taxon>Phytophthora</taxon>
    </lineage>
</organism>
<name>A0A225W382_9STRA</name>
<feature type="region of interest" description="Disordered" evidence="1">
    <location>
        <begin position="392"/>
        <end position="412"/>
    </location>
</feature>
<protein>
    <recommendedName>
        <fullName evidence="4">Retrotransposon gag domain-containing protein</fullName>
    </recommendedName>
</protein>
<sequence length="574" mass="62745">MAGVVTAISALSADVARLRANAASSGNEQTQRPQRRRDGRQGATTPSSSSSSSESSNDGGSSPSSHDSSNSDDSSESSEDVRDAHGHGRERHGRQGRRVSRRRNPSIKDLEIPTYVPSPTNAVSTWIDKVDLALQGAAESGRGSWSDRSLYFILGGKLMEEASRWYVNMNRQLPRRKQTWTYLKRALTRRYGETYADFAAGLRMAAGRNAVRERVFVAQFCRCLDKTTRQLVMQKGKPKTLERAVKVATKIDDPYTNVAQGMANIGQQWATSPTPYLVPMARSMGSTAAIPGVGSITNPEPGSLALFTNPRGVYNNYTGTYFKPEGRTWNGTYWDESKKSIARKKASATTTTQQSKEGKTPGEKTKARHARDDTSDDEAFGALRPKRLKAAVKTAGTQERPEYVQTSNGETTQDGFVDTGLALGSESDKMVEKLVMEMNADAVLRDTARAKISVTTARPAMAAVKYTCSETVNVRCDDQQLHNRDEVGTAGEGATCSAISMIGTVADLSGGESGRIDGGPSKQPLRNNRSMWRTSEYSDNAWVNMRCENSRNGAINFVKTNMVNAWWVTSEGYM</sequence>
<evidence type="ECO:0000313" key="3">
    <source>
        <dbReference type="Proteomes" id="UP000198211"/>
    </source>
</evidence>
<feature type="region of interest" description="Disordered" evidence="1">
    <location>
        <begin position="342"/>
        <end position="379"/>
    </location>
</feature>
<evidence type="ECO:0000256" key="1">
    <source>
        <dbReference type="SAM" id="MobiDB-lite"/>
    </source>
</evidence>
<feature type="compositionally biased region" description="Basic residues" evidence="1">
    <location>
        <begin position="88"/>
        <end position="105"/>
    </location>
</feature>
<comment type="caution">
    <text evidence="2">The sequence shown here is derived from an EMBL/GenBank/DDBJ whole genome shotgun (WGS) entry which is preliminary data.</text>
</comment>
<dbReference type="EMBL" id="NBNE01001962">
    <property type="protein sequence ID" value="OWZ12035.1"/>
    <property type="molecule type" value="Genomic_DNA"/>
</dbReference>
<accession>A0A225W382</accession>
<dbReference type="OrthoDB" id="18186at2759"/>
<feature type="compositionally biased region" description="Basic and acidic residues" evidence="1">
    <location>
        <begin position="356"/>
        <end position="373"/>
    </location>
</feature>
<feature type="compositionally biased region" description="Low complexity" evidence="1">
    <location>
        <begin position="46"/>
        <end position="72"/>
    </location>
</feature>
<keyword evidence="3" id="KW-1185">Reference proteome</keyword>